<accession>A0ABT1QPM2</accession>
<gene>
    <name evidence="1" type="ORF">NM961_05885</name>
</gene>
<sequence length="87" mass="9092">MRRWVPITGDGSLDHVPALRHARTDGRAGPAEISGGRAAALAGEARAPGVPAHAFAANDASFQTRREDARARLRRLIAAQHTFGGGA</sequence>
<proteinExistence type="predicted"/>
<comment type="caution">
    <text evidence="1">The sequence shown here is derived from an EMBL/GenBank/DDBJ whole genome shotgun (WGS) entry which is preliminary data.</text>
</comment>
<evidence type="ECO:0000313" key="2">
    <source>
        <dbReference type="Proteomes" id="UP001165498"/>
    </source>
</evidence>
<evidence type="ECO:0000313" key="1">
    <source>
        <dbReference type="EMBL" id="MCQ4164238.1"/>
    </source>
</evidence>
<reference evidence="1" key="1">
    <citation type="submission" date="2022-07" db="EMBL/GenBank/DDBJ databases">
        <title>Tahibacter sp., a new gammaproteobacterium isolated from the silt sample collected at pig farm.</title>
        <authorList>
            <person name="Chen H."/>
        </authorList>
    </citation>
    <scope>NUCLEOTIDE SEQUENCE</scope>
    <source>
        <strain evidence="1">P2K</strain>
    </source>
</reference>
<dbReference type="Proteomes" id="UP001165498">
    <property type="component" value="Unassembled WGS sequence"/>
</dbReference>
<name>A0ABT1QPM2_9GAMM</name>
<protein>
    <submittedName>
        <fullName evidence="1">Uncharacterized protein</fullName>
    </submittedName>
</protein>
<organism evidence="1 2">
    <name type="scientific">Tahibacter harae</name>
    <dbReference type="NCBI Taxonomy" id="2963937"/>
    <lineage>
        <taxon>Bacteria</taxon>
        <taxon>Pseudomonadati</taxon>
        <taxon>Pseudomonadota</taxon>
        <taxon>Gammaproteobacteria</taxon>
        <taxon>Lysobacterales</taxon>
        <taxon>Rhodanobacteraceae</taxon>
        <taxon>Tahibacter</taxon>
    </lineage>
</organism>
<keyword evidence="2" id="KW-1185">Reference proteome</keyword>
<dbReference type="EMBL" id="JANFQO010000004">
    <property type="protein sequence ID" value="MCQ4164238.1"/>
    <property type="molecule type" value="Genomic_DNA"/>
</dbReference>